<dbReference type="AlphaFoldDB" id="A0A159ZYC3"/>
<dbReference type="InterPro" id="IPR049179">
    <property type="entry name" value="T2SSK_SAM-like_2nd"/>
</dbReference>
<dbReference type="PANTHER" id="PTHR38831:SF1">
    <property type="entry name" value="TYPE II SECRETION SYSTEM PROTEIN K-RELATED"/>
    <property type="match status" value="1"/>
</dbReference>
<dbReference type="InterPro" id="IPR045584">
    <property type="entry name" value="Pilin-like"/>
</dbReference>
<dbReference type="Pfam" id="PF03934">
    <property type="entry name" value="T2SSK"/>
    <property type="match status" value="1"/>
</dbReference>
<reference evidence="3 4" key="2">
    <citation type="journal article" date="2018" name="Nature">
        <title>Mutant phenotypes for thousands of bacterial genes of unknown function.</title>
        <authorList>
            <person name="Price M.N."/>
            <person name="Wetmore K.M."/>
            <person name="Waters R.J."/>
            <person name="Callaghan M."/>
            <person name="Ray J."/>
            <person name="Liu H."/>
            <person name="Kuehl J.V."/>
            <person name="Melnyk R.A."/>
            <person name="Lamson J.S."/>
            <person name="Suh Y."/>
            <person name="Carlson H.K."/>
            <person name="Esquivel Z."/>
            <person name="Sadeeshkumar H."/>
            <person name="Chakraborty R."/>
            <person name="Zane G.M."/>
            <person name="Rubin B.E."/>
            <person name="Wall J.D."/>
            <person name="Visel A."/>
            <person name="Bristow J."/>
            <person name="Blow M.J."/>
            <person name="Arkin A.P."/>
            <person name="Deutschbauer A.M."/>
        </authorList>
    </citation>
    <scope>NUCLEOTIDE SEQUENCE [LARGE SCALE GENOMIC DNA]</scope>
    <source>
        <strain evidence="3 4">FW300-N2E2</strain>
    </source>
</reference>
<keyword evidence="1" id="KW-1003">Cell membrane</keyword>
<evidence type="ECO:0000259" key="2">
    <source>
        <dbReference type="Pfam" id="PF03934"/>
    </source>
</evidence>
<comment type="similarity">
    <text evidence="1">Belongs to the GSP K family.</text>
</comment>
<dbReference type="GO" id="GO:0005886">
    <property type="term" value="C:plasma membrane"/>
    <property type="evidence" value="ECO:0007669"/>
    <property type="project" value="UniProtKB-SubCell"/>
</dbReference>
<keyword evidence="1" id="KW-0997">Cell inner membrane</keyword>
<dbReference type="GO" id="GO:0009306">
    <property type="term" value="P:protein secretion"/>
    <property type="evidence" value="ECO:0007669"/>
    <property type="project" value="InterPro"/>
</dbReference>
<dbReference type="SUPFAM" id="SSF54523">
    <property type="entry name" value="Pili subunits"/>
    <property type="match status" value="1"/>
</dbReference>
<name>A0A159ZYC3_PSEFL</name>
<evidence type="ECO:0000313" key="4">
    <source>
        <dbReference type="Proteomes" id="UP000076083"/>
    </source>
</evidence>
<dbReference type="RefSeq" id="WP_063323288.1">
    <property type="nucleotide sequence ID" value="NZ_CP015225.1"/>
</dbReference>
<dbReference type="Gene3D" id="3.30.1300.30">
    <property type="entry name" value="GSPII I/J protein-like"/>
    <property type="match status" value="1"/>
</dbReference>
<dbReference type="InterPro" id="IPR038072">
    <property type="entry name" value="GspK_central_sf"/>
</dbReference>
<reference evidence="4" key="1">
    <citation type="submission" date="2016-04" db="EMBL/GenBank/DDBJ databases">
        <authorList>
            <person name="Ray J."/>
            <person name="Price M."/>
            <person name="Deutschbauer A."/>
        </authorList>
    </citation>
    <scope>NUCLEOTIDE SEQUENCE [LARGE SCALE GENOMIC DNA]</scope>
    <source>
        <strain evidence="4">FW300-N2E2</strain>
    </source>
</reference>
<comment type="subcellular location">
    <subcellularLocation>
        <location evidence="1">Cell inner membrane</location>
    </subcellularLocation>
</comment>
<gene>
    <name evidence="3" type="ORF">TK06_18695</name>
</gene>
<dbReference type="EMBL" id="CP015225">
    <property type="protein sequence ID" value="AMZ73036.1"/>
    <property type="molecule type" value="Genomic_DNA"/>
</dbReference>
<evidence type="ECO:0000313" key="3">
    <source>
        <dbReference type="EMBL" id="AMZ73036.1"/>
    </source>
</evidence>
<dbReference type="SUPFAM" id="SSF158544">
    <property type="entry name" value="GspK insert domain-like"/>
    <property type="match status" value="1"/>
</dbReference>
<feature type="domain" description="T2SS protein K second SAM-like" evidence="2">
    <location>
        <begin position="175"/>
        <end position="232"/>
    </location>
</feature>
<dbReference type="PANTHER" id="PTHR38831">
    <property type="entry name" value="TYPE II SECRETION SYSTEM PROTEIN K"/>
    <property type="match status" value="1"/>
</dbReference>
<sequence>MSRQRGVALISVLLVLSLALLFTAGMLRSHRLLLQSSAQQLQHVQLRQLGLAAEAWAQAVLEGSAITSSGPVDLSQDWARLKPAFEMEDAEVHIDIEDLSGRLNLNALLAQGQTDQVTLGRWTRLLALLELPALSLPQVGSVQELSQLRLLPGIDGQTLRRLEPWVVVLPRDALVNINTAPLPVLMSLDGMEDEVAKVLINQRRHRPYASVQAFTNDPLLSGVGIGSHGLGVSSRWFRITVSVTRADSRLRLASDIERDPVSGRWTVAQRRFLPISPSESLR</sequence>
<organism evidence="3 4">
    <name type="scientific">Pseudomonas fluorescens</name>
    <dbReference type="NCBI Taxonomy" id="294"/>
    <lineage>
        <taxon>Bacteria</taxon>
        <taxon>Pseudomonadati</taxon>
        <taxon>Pseudomonadota</taxon>
        <taxon>Gammaproteobacteria</taxon>
        <taxon>Pseudomonadales</taxon>
        <taxon>Pseudomonadaceae</taxon>
        <taxon>Pseudomonas</taxon>
    </lineage>
</organism>
<keyword evidence="1" id="KW-0813">Transport</keyword>
<dbReference type="InterPro" id="IPR005628">
    <property type="entry name" value="GspK"/>
</dbReference>
<dbReference type="SUPFAM" id="SSF81585">
    <property type="entry name" value="PsbU/PolX domain-like"/>
    <property type="match status" value="1"/>
</dbReference>
<evidence type="ECO:0000256" key="1">
    <source>
        <dbReference type="PIRNR" id="PIRNR002786"/>
    </source>
</evidence>
<accession>A0A159ZYC3</accession>
<protein>
    <recommendedName>
        <fullName evidence="1">Type II secretion system protein K</fullName>
    </recommendedName>
</protein>
<dbReference type="Proteomes" id="UP000076083">
    <property type="component" value="Chromosome"/>
</dbReference>
<keyword evidence="1" id="KW-0472">Membrane</keyword>
<dbReference type="PIRSF" id="PIRSF002786">
    <property type="entry name" value="XcpX"/>
    <property type="match status" value="1"/>
</dbReference>
<proteinExistence type="inferred from homology"/>